<proteinExistence type="predicted"/>
<dbReference type="EMBL" id="JBJQOH010000004">
    <property type="protein sequence ID" value="KAL3688484.1"/>
    <property type="molecule type" value="Genomic_DNA"/>
</dbReference>
<dbReference type="InterPro" id="IPR042197">
    <property type="entry name" value="Apaf_helical"/>
</dbReference>
<dbReference type="InterPro" id="IPR044974">
    <property type="entry name" value="Disease_R_plants"/>
</dbReference>
<protein>
    <recommendedName>
        <fullName evidence="3">NB-ARC domain-containing protein</fullName>
    </recommendedName>
</protein>
<reference evidence="1 2" key="1">
    <citation type="submission" date="2024-09" db="EMBL/GenBank/DDBJ databases">
        <title>Chromosome-scale assembly of Riccia sorocarpa.</title>
        <authorList>
            <person name="Paukszto L."/>
        </authorList>
    </citation>
    <scope>NUCLEOTIDE SEQUENCE [LARGE SCALE GENOMIC DNA]</scope>
    <source>
        <strain evidence="1">LP-2024</strain>
        <tissue evidence="1">Aerial parts of the thallus</tissue>
    </source>
</reference>
<dbReference type="InterPro" id="IPR027417">
    <property type="entry name" value="P-loop_NTPase"/>
</dbReference>
<dbReference type="Gene3D" id="1.10.8.430">
    <property type="entry name" value="Helical domain of apoptotic protease-activating factors"/>
    <property type="match status" value="1"/>
</dbReference>
<dbReference type="SUPFAM" id="SSF52058">
    <property type="entry name" value="L domain-like"/>
    <property type="match status" value="1"/>
</dbReference>
<dbReference type="InterPro" id="IPR032675">
    <property type="entry name" value="LRR_dom_sf"/>
</dbReference>
<gene>
    <name evidence="1" type="ORF">R1sor_014793</name>
</gene>
<dbReference type="PANTHER" id="PTHR11017">
    <property type="entry name" value="LEUCINE-RICH REPEAT-CONTAINING PROTEIN"/>
    <property type="match status" value="1"/>
</dbReference>
<dbReference type="SUPFAM" id="SSF52540">
    <property type="entry name" value="P-loop containing nucleoside triphosphate hydrolases"/>
    <property type="match status" value="1"/>
</dbReference>
<organism evidence="1 2">
    <name type="scientific">Riccia sorocarpa</name>
    <dbReference type="NCBI Taxonomy" id="122646"/>
    <lineage>
        <taxon>Eukaryota</taxon>
        <taxon>Viridiplantae</taxon>
        <taxon>Streptophyta</taxon>
        <taxon>Embryophyta</taxon>
        <taxon>Marchantiophyta</taxon>
        <taxon>Marchantiopsida</taxon>
        <taxon>Marchantiidae</taxon>
        <taxon>Marchantiales</taxon>
        <taxon>Ricciaceae</taxon>
        <taxon>Riccia</taxon>
    </lineage>
</organism>
<sequence>MKAWMTSSGICWPAEWLHSEPGLKRAHIFTVKYDSSLMKTDDADQSRKFGDFLKNVKGIFYFSTPHHGVDNAGGCEFDGELAEYAKLSNAKIAQMNGKFEKIRRARNWRTGGLGHLSERSKGRLQQESIRLPEATMRHDTDSFTMMAETWEAINKPNSRESSSFQIFVNCVRSFIEDHVEEDSNEEYEEFIRTKVGLESRVDEVVSLFSSLEKAEGNVSAVVLHGMGGIGKSTLGDAMFLKLRKKFHRDCQYRKIIRKTLKKCYKDAYRPLLIFIDNIENADDLDDIFPDGEINLPLGSYILIASRNLAMYSKLRALKVRKVRYYAVQELDGYSAQRLFLKNAVKESNEIQSGVQWRDVQKVLNACKGLPLALKVIGAAVAEVPYSDWDDILEQLKNCLSLDGTKEDNLWGSLEFSYNLLDKGLQRVFLDIVFCFNGSPWNELKVLYGPSLWKLEQKALISKNKRLEYAPSLRFPTVKVHALFVVLGEKVGKDLGSHLKLNVQQDYDSGLGRGFSCLREDFLVSYEGRCDVFVLDGNLSYSFYPDIILESLECFICSNSNVPFRDGDFTGLKKLRHLEITTAVDTNRSYKFPHGMRKVRVENKYAKNMMFGGGFDSPNRLEEYGLMSVGTSSLLSSIPVSQLTSLKKVILRNISRLDNNLPEALFQMDSLQSVSIQYCEHIDALPDVDMGSLEHLHLALPTLIRLPEYSLKTLRSLRTQMMKNSESNVLELQLPKHGAREWHYYTRDELDSVLVEDTLTATSMPPLINRWHYYTRDELDSTLVEDTLAATSMPPLINRNLKDELRVHLFIANDMYYKFIAASTVIT</sequence>
<keyword evidence="2" id="KW-1185">Reference proteome</keyword>
<evidence type="ECO:0008006" key="3">
    <source>
        <dbReference type="Google" id="ProtNLM"/>
    </source>
</evidence>
<dbReference type="AlphaFoldDB" id="A0ABD3HD93"/>
<evidence type="ECO:0000313" key="1">
    <source>
        <dbReference type="EMBL" id="KAL3688484.1"/>
    </source>
</evidence>
<dbReference type="Proteomes" id="UP001633002">
    <property type="component" value="Unassembled WGS sequence"/>
</dbReference>
<comment type="caution">
    <text evidence="1">The sequence shown here is derived from an EMBL/GenBank/DDBJ whole genome shotgun (WGS) entry which is preliminary data.</text>
</comment>
<accession>A0ABD3HD93</accession>
<name>A0ABD3HD93_9MARC</name>
<dbReference type="PRINTS" id="PR00364">
    <property type="entry name" value="DISEASERSIST"/>
</dbReference>
<evidence type="ECO:0000313" key="2">
    <source>
        <dbReference type="Proteomes" id="UP001633002"/>
    </source>
</evidence>
<dbReference type="Gene3D" id="3.80.10.10">
    <property type="entry name" value="Ribonuclease Inhibitor"/>
    <property type="match status" value="1"/>
</dbReference>
<dbReference type="Gene3D" id="3.40.50.300">
    <property type="entry name" value="P-loop containing nucleotide triphosphate hydrolases"/>
    <property type="match status" value="1"/>
</dbReference>